<gene>
    <name evidence="2" type="ORF">HNY73_008979</name>
</gene>
<dbReference type="EMBL" id="JABXBU010000015">
    <property type="protein sequence ID" value="KAF8787374.1"/>
    <property type="molecule type" value="Genomic_DNA"/>
</dbReference>
<name>A0A8T0F839_ARGBR</name>
<dbReference type="AlphaFoldDB" id="A0A8T0F839"/>
<comment type="caution">
    <text evidence="2">The sequence shown here is derived from an EMBL/GenBank/DDBJ whole genome shotgun (WGS) entry which is preliminary data.</text>
</comment>
<reference evidence="2" key="1">
    <citation type="journal article" date="2020" name="bioRxiv">
        <title>Chromosome-level reference genome of the European wasp spider Argiope bruennichi: a resource for studies on range expansion and evolutionary adaptation.</title>
        <authorList>
            <person name="Sheffer M.M."/>
            <person name="Hoppe A."/>
            <person name="Krehenwinkel H."/>
            <person name="Uhl G."/>
            <person name="Kuss A.W."/>
            <person name="Jensen L."/>
            <person name="Jensen C."/>
            <person name="Gillespie R.G."/>
            <person name="Hoff K.J."/>
            <person name="Prost S."/>
        </authorList>
    </citation>
    <scope>NUCLEOTIDE SEQUENCE</scope>
</reference>
<evidence type="ECO:0000313" key="3">
    <source>
        <dbReference type="Proteomes" id="UP000807504"/>
    </source>
</evidence>
<evidence type="ECO:0000256" key="1">
    <source>
        <dbReference type="SAM" id="SignalP"/>
    </source>
</evidence>
<proteinExistence type="predicted"/>
<organism evidence="2 3">
    <name type="scientific">Argiope bruennichi</name>
    <name type="common">Wasp spider</name>
    <name type="synonym">Aranea bruennichi</name>
    <dbReference type="NCBI Taxonomy" id="94029"/>
    <lineage>
        <taxon>Eukaryota</taxon>
        <taxon>Metazoa</taxon>
        <taxon>Ecdysozoa</taxon>
        <taxon>Arthropoda</taxon>
        <taxon>Chelicerata</taxon>
        <taxon>Arachnida</taxon>
        <taxon>Araneae</taxon>
        <taxon>Araneomorphae</taxon>
        <taxon>Entelegynae</taxon>
        <taxon>Araneoidea</taxon>
        <taxon>Araneidae</taxon>
        <taxon>Argiope</taxon>
    </lineage>
</organism>
<accession>A0A8T0F839</accession>
<reference evidence="2" key="2">
    <citation type="submission" date="2020-06" db="EMBL/GenBank/DDBJ databases">
        <authorList>
            <person name="Sheffer M."/>
        </authorList>
    </citation>
    <scope>NUCLEOTIDE SEQUENCE</scope>
</reference>
<keyword evidence="3" id="KW-1185">Reference proteome</keyword>
<feature type="chain" id="PRO_5035941433" evidence="1">
    <location>
        <begin position="20"/>
        <end position="94"/>
    </location>
</feature>
<sequence>MKNIIFAIVFTVILASTNAAPTTTLEPGVQGRHGLGILGLGMGIGGHIGVGGNVGMGVGGYGYPGVANVGHGRIRTGRLWSLQPRTCWSIFRNL</sequence>
<protein>
    <submittedName>
        <fullName evidence="2">Uncharacterized protein</fullName>
    </submittedName>
</protein>
<dbReference type="Proteomes" id="UP000807504">
    <property type="component" value="Unassembled WGS sequence"/>
</dbReference>
<feature type="signal peptide" evidence="1">
    <location>
        <begin position="1"/>
        <end position="19"/>
    </location>
</feature>
<keyword evidence="1" id="KW-0732">Signal</keyword>
<evidence type="ECO:0000313" key="2">
    <source>
        <dbReference type="EMBL" id="KAF8787374.1"/>
    </source>
</evidence>